<dbReference type="Pfam" id="PF08263">
    <property type="entry name" value="LRRNT_2"/>
    <property type="match status" value="1"/>
</dbReference>
<gene>
    <name evidence="13" type="ORF">F0562_015244</name>
</gene>
<evidence type="ECO:0000256" key="9">
    <source>
        <dbReference type="ARBA" id="ARBA00023136"/>
    </source>
</evidence>
<accession>A0A5J4ZKJ2</accession>
<dbReference type="Proteomes" id="UP000325577">
    <property type="component" value="Linkage Group LG7"/>
</dbReference>
<dbReference type="InterPro" id="IPR046956">
    <property type="entry name" value="RLP23-like"/>
</dbReference>
<dbReference type="InterPro" id="IPR013210">
    <property type="entry name" value="LRR_N_plant-typ"/>
</dbReference>
<dbReference type="GO" id="GO:0051707">
    <property type="term" value="P:response to other organism"/>
    <property type="evidence" value="ECO:0007669"/>
    <property type="project" value="UniProtKB-ARBA"/>
</dbReference>
<dbReference type="PRINTS" id="PR00019">
    <property type="entry name" value="LEURICHRPT"/>
</dbReference>
<name>A0A5J4ZKJ2_9ASTE</name>
<comment type="subcellular location">
    <subcellularLocation>
        <location evidence="1">Cell membrane</location>
        <topology evidence="1">Single-pass type I membrane protein</topology>
    </subcellularLocation>
</comment>
<comment type="similarity">
    <text evidence="2">Belongs to the RLP family.</text>
</comment>
<evidence type="ECO:0000313" key="13">
    <source>
        <dbReference type="EMBL" id="KAA8517751.1"/>
    </source>
</evidence>
<dbReference type="SUPFAM" id="SSF52058">
    <property type="entry name" value="L domain-like"/>
    <property type="match status" value="2"/>
</dbReference>
<evidence type="ECO:0000256" key="7">
    <source>
        <dbReference type="ARBA" id="ARBA00022737"/>
    </source>
</evidence>
<dbReference type="GO" id="GO:0005886">
    <property type="term" value="C:plasma membrane"/>
    <property type="evidence" value="ECO:0007669"/>
    <property type="project" value="UniProtKB-SubCell"/>
</dbReference>
<evidence type="ECO:0000256" key="2">
    <source>
        <dbReference type="ARBA" id="ARBA00009592"/>
    </source>
</evidence>
<evidence type="ECO:0000256" key="1">
    <source>
        <dbReference type="ARBA" id="ARBA00004251"/>
    </source>
</evidence>
<keyword evidence="9" id="KW-0472">Membrane</keyword>
<evidence type="ECO:0000256" key="8">
    <source>
        <dbReference type="ARBA" id="ARBA00022989"/>
    </source>
</evidence>
<evidence type="ECO:0000256" key="5">
    <source>
        <dbReference type="ARBA" id="ARBA00022692"/>
    </source>
</evidence>
<feature type="domain" description="Leucine-rich repeat-containing N-terminal plant-type" evidence="12">
    <location>
        <begin position="31"/>
        <end position="73"/>
    </location>
</feature>
<keyword evidence="4" id="KW-0433">Leucine-rich repeat</keyword>
<feature type="compositionally biased region" description="Acidic residues" evidence="11">
    <location>
        <begin position="688"/>
        <end position="708"/>
    </location>
</feature>
<evidence type="ECO:0000256" key="10">
    <source>
        <dbReference type="ARBA" id="ARBA00023180"/>
    </source>
</evidence>
<dbReference type="InterPro" id="IPR001611">
    <property type="entry name" value="Leu-rich_rpt"/>
</dbReference>
<proteinExistence type="inferred from homology"/>
<evidence type="ECO:0000256" key="11">
    <source>
        <dbReference type="SAM" id="MobiDB-lite"/>
    </source>
</evidence>
<dbReference type="AlphaFoldDB" id="A0A5J4ZKJ2"/>
<dbReference type="InterPro" id="IPR003591">
    <property type="entry name" value="Leu-rich_rpt_typical-subtyp"/>
</dbReference>
<dbReference type="Pfam" id="PF00560">
    <property type="entry name" value="LRR_1"/>
    <property type="match status" value="9"/>
</dbReference>
<dbReference type="PANTHER" id="PTHR48061:SF2">
    <property type="entry name" value="RECEPTOR LIKE PROTEIN 30-LIKE"/>
    <property type="match status" value="1"/>
</dbReference>
<dbReference type="EMBL" id="CM018050">
    <property type="protein sequence ID" value="KAA8517751.1"/>
    <property type="molecule type" value="Genomic_DNA"/>
</dbReference>
<dbReference type="SMART" id="SM00369">
    <property type="entry name" value="LRR_TYP"/>
    <property type="match status" value="7"/>
</dbReference>
<keyword evidence="14" id="KW-1185">Reference proteome</keyword>
<keyword evidence="8" id="KW-1133">Transmembrane helix</keyword>
<keyword evidence="3" id="KW-1003">Cell membrane</keyword>
<protein>
    <recommendedName>
        <fullName evidence="12">Leucine-rich repeat-containing N-terminal plant-type domain-containing protein</fullName>
    </recommendedName>
</protein>
<evidence type="ECO:0000256" key="6">
    <source>
        <dbReference type="ARBA" id="ARBA00022729"/>
    </source>
</evidence>
<keyword evidence="10" id="KW-0325">Glycoprotein</keyword>
<sequence length="743" mass="82408">MRILPFSWFFLIPILTILFSIDVVLVSCQCLNDQRSLLLQLKNSLQFNSTFSTKLIHWDQSSDCCRWSGVTCDNASHVVGLDLNSESIYGGIDHSSGLFSFQFLQSLNLANNRFNSTQIPSRFGNLTSLRYLNLSNSGFSGQIPIELSYMRRLVNLDLSSFYGLGFSSLKLENPNLKTLIANLTELTELRLDGVNISAKGNEWCKALSLLPSLRVLSLSNCDLSGPLDSSLAELLSLSVIRLDRNNLSAPIPEFFANYSNLTSLSLSACGLTGTFPEEIFQVPTLKTLHLSDNRFLQGSLPELHQNGSLQTLALGKTNFSGALPVTIDNVGNLSKLELANCNFSGPIPNSMANLTQLVYLDLSTNKFTGPIPSFQMSKNLIDIDLSHNNLTGQIHSTHFKGLSNLLNIDLQHNSLNGSIPSSIFALPSLQIVRLSNNQFHGHVHEFSSASLPLLNTLDLSSNKLEGAIPLSFFELESLNILVLSFNNFSGTIKLGMIQKLHNLTTLDLSYNSLSIDASGSNSSLSSFPRITTLKLAACKLQNFPDLENQSGLYNLDLSNNQIDGEIPNWIWKVGNGTLTYLNLSHNLLAYMQRPYQISNLSVLDLHSNQLQGEIPIPSVSATYVDYSSNKFNSSIRADIGSGIVVGPHMFWKQGRNLCNEHIDKFVLLILPILGFFHTSCDDAKAEAEENIEEPTDDTEDSDDDEDEIEDRAFLGRNFIKQVEHTRQWNAKKDINQRIDKDPE</sequence>
<evidence type="ECO:0000259" key="12">
    <source>
        <dbReference type="Pfam" id="PF08263"/>
    </source>
</evidence>
<dbReference type="OrthoDB" id="1394818at2759"/>
<keyword evidence="5" id="KW-0812">Transmembrane</keyword>
<organism evidence="13 14">
    <name type="scientific">Nyssa sinensis</name>
    <dbReference type="NCBI Taxonomy" id="561372"/>
    <lineage>
        <taxon>Eukaryota</taxon>
        <taxon>Viridiplantae</taxon>
        <taxon>Streptophyta</taxon>
        <taxon>Embryophyta</taxon>
        <taxon>Tracheophyta</taxon>
        <taxon>Spermatophyta</taxon>
        <taxon>Magnoliopsida</taxon>
        <taxon>eudicotyledons</taxon>
        <taxon>Gunneridae</taxon>
        <taxon>Pentapetalae</taxon>
        <taxon>asterids</taxon>
        <taxon>Cornales</taxon>
        <taxon>Nyssaceae</taxon>
        <taxon>Nyssa</taxon>
    </lineage>
</organism>
<dbReference type="GO" id="GO:0006952">
    <property type="term" value="P:defense response"/>
    <property type="evidence" value="ECO:0007669"/>
    <property type="project" value="UniProtKB-ARBA"/>
</dbReference>
<dbReference type="SUPFAM" id="SSF52047">
    <property type="entry name" value="RNI-like"/>
    <property type="match status" value="1"/>
</dbReference>
<evidence type="ECO:0000256" key="4">
    <source>
        <dbReference type="ARBA" id="ARBA00022614"/>
    </source>
</evidence>
<feature type="region of interest" description="Disordered" evidence="11">
    <location>
        <begin position="685"/>
        <end position="708"/>
    </location>
</feature>
<keyword evidence="6" id="KW-0732">Signal</keyword>
<reference evidence="13 14" key="1">
    <citation type="submission" date="2019-09" db="EMBL/GenBank/DDBJ databases">
        <title>A chromosome-level genome assembly of the Chinese tupelo Nyssa sinensis.</title>
        <authorList>
            <person name="Yang X."/>
            <person name="Kang M."/>
            <person name="Yang Y."/>
            <person name="Xiong H."/>
            <person name="Wang M."/>
            <person name="Zhang Z."/>
            <person name="Wang Z."/>
            <person name="Wu H."/>
            <person name="Ma T."/>
            <person name="Liu J."/>
            <person name="Xi Z."/>
        </authorList>
    </citation>
    <scope>NUCLEOTIDE SEQUENCE [LARGE SCALE GENOMIC DNA]</scope>
    <source>
        <strain evidence="13">J267</strain>
        <tissue evidence="13">Leaf</tissue>
    </source>
</reference>
<keyword evidence="7" id="KW-0677">Repeat</keyword>
<dbReference type="Pfam" id="PF13855">
    <property type="entry name" value="LRR_8"/>
    <property type="match status" value="1"/>
</dbReference>
<dbReference type="FunFam" id="3.80.10.10:FF:000041">
    <property type="entry name" value="LRR receptor-like serine/threonine-protein kinase ERECTA"/>
    <property type="match status" value="1"/>
</dbReference>
<evidence type="ECO:0000313" key="14">
    <source>
        <dbReference type="Proteomes" id="UP000325577"/>
    </source>
</evidence>
<dbReference type="Gene3D" id="3.80.10.10">
    <property type="entry name" value="Ribonuclease Inhibitor"/>
    <property type="match status" value="4"/>
</dbReference>
<evidence type="ECO:0000256" key="3">
    <source>
        <dbReference type="ARBA" id="ARBA00022475"/>
    </source>
</evidence>
<dbReference type="PANTHER" id="PTHR48061">
    <property type="entry name" value="LEUCINE-RICH REPEAT RECEPTOR PROTEIN KINASE EMS1-LIKE-RELATED"/>
    <property type="match status" value="1"/>
</dbReference>
<dbReference type="FunFam" id="3.80.10.10:FF:000095">
    <property type="entry name" value="LRR receptor-like serine/threonine-protein kinase GSO1"/>
    <property type="match status" value="1"/>
</dbReference>
<dbReference type="InterPro" id="IPR032675">
    <property type="entry name" value="LRR_dom_sf"/>
</dbReference>